<proteinExistence type="predicted"/>
<organism evidence="1">
    <name type="scientific">marine sediment metagenome</name>
    <dbReference type="NCBI Taxonomy" id="412755"/>
    <lineage>
        <taxon>unclassified sequences</taxon>
        <taxon>metagenomes</taxon>
        <taxon>ecological metagenomes</taxon>
    </lineage>
</organism>
<dbReference type="AlphaFoldDB" id="A0A0F9NHB9"/>
<dbReference type="GO" id="GO:0006352">
    <property type="term" value="P:DNA-templated transcription initiation"/>
    <property type="evidence" value="ECO:0007669"/>
    <property type="project" value="InterPro"/>
</dbReference>
<dbReference type="InterPro" id="IPR014284">
    <property type="entry name" value="RNA_pol_sigma-70_dom"/>
</dbReference>
<comment type="caution">
    <text evidence="1">The sequence shown here is derived from an EMBL/GenBank/DDBJ whole genome shotgun (WGS) entry which is preliminary data.</text>
</comment>
<sequence length="196" mass="23161">MITLEQYYDDNYIKWVNLLTAMIHDREEAEDRVQDIFIGLLSRKEFCEGLIARGEMDKYLWCAVTRQRTQVFREQYKRVPTVSIDTDNVDFLSSIQESNQDITATEKVELEDFYKEAVELLDNSRRLISECGFETVGEVRQYIFVQYVRNGRTFQEIGKLIGMTHQNISVHYKKIVVILTPMIEEFIGRKLNTPRK</sequence>
<gene>
    <name evidence="1" type="ORF">LCGC14_1261080</name>
</gene>
<dbReference type="EMBL" id="LAZR01006992">
    <property type="protein sequence ID" value="KKM88205.1"/>
    <property type="molecule type" value="Genomic_DNA"/>
</dbReference>
<dbReference type="SUPFAM" id="SSF88946">
    <property type="entry name" value="Sigma2 domain of RNA polymerase sigma factors"/>
    <property type="match status" value="1"/>
</dbReference>
<dbReference type="InterPro" id="IPR013324">
    <property type="entry name" value="RNA_pol_sigma_r3/r4-like"/>
</dbReference>
<name>A0A0F9NHB9_9ZZZZ</name>
<accession>A0A0F9NHB9</accession>
<evidence type="ECO:0000313" key="1">
    <source>
        <dbReference type="EMBL" id="KKM88205.1"/>
    </source>
</evidence>
<dbReference type="NCBIfam" id="TIGR02937">
    <property type="entry name" value="sigma70-ECF"/>
    <property type="match status" value="1"/>
</dbReference>
<dbReference type="GO" id="GO:0003700">
    <property type="term" value="F:DNA-binding transcription factor activity"/>
    <property type="evidence" value="ECO:0007669"/>
    <property type="project" value="InterPro"/>
</dbReference>
<reference evidence="1" key="1">
    <citation type="journal article" date="2015" name="Nature">
        <title>Complex archaea that bridge the gap between prokaryotes and eukaryotes.</title>
        <authorList>
            <person name="Spang A."/>
            <person name="Saw J.H."/>
            <person name="Jorgensen S.L."/>
            <person name="Zaremba-Niedzwiedzka K."/>
            <person name="Martijn J."/>
            <person name="Lind A.E."/>
            <person name="van Eijk R."/>
            <person name="Schleper C."/>
            <person name="Guy L."/>
            <person name="Ettema T.J."/>
        </authorList>
    </citation>
    <scope>NUCLEOTIDE SEQUENCE</scope>
</reference>
<dbReference type="InterPro" id="IPR013325">
    <property type="entry name" value="RNA_pol_sigma_r2"/>
</dbReference>
<protein>
    <submittedName>
        <fullName evidence="1">Uncharacterized protein</fullName>
    </submittedName>
</protein>
<dbReference type="SUPFAM" id="SSF88659">
    <property type="entry name" value="Sigma3 and sigma4 domains of RNA polymerase sigma factors"/>
    <property type="match status" value="1"/>
</dbReference>